<feature type="region of interest" description="Disordered" evidence="2">
    <location>
        <begin position="697"/>
        <end position="745"/>
    </location>
</feature>
<feature type="compositionally biased region" description="Basic and acidic residues" evidence="2">
    <location>
        <begin position="984"/>
        <end position="1012"/>
    </location>
</feature>
<feature type="region of interest" description="Disordered" evidence="2">
    <location>
        <begin position="2107"/>
        <end position="2193"/>
    </location>
</feature>
<feature type="region of interest" description="Disordered" evidence="2">
    <location>
        <begin position="336"/>
        <end position="420"/>
    </location>
</feature>
<feature type="region of interest" description="Disordered" evidence="2">
    <location>
        <begin position="440"/>
        <end position="461"/>
    </location>
</feature>
<feature type="transmembrane region" description="Helical" evidence="3">
    <location>
        <begin position="556"/>
        <end position="575"/>
    </location>
</feature>
<dbReference type="Proteomes" id="UP000245956">
    <property type="component" value="Unassembled WGS sequence"/>
</dbReference>
<gene>
    <name evidence="4" type="ORF">PCL_06203</name>
</gene>
<evidence type="ECO:0000313" key="4">
    <source>
        <dbReference type="EMBL" id="PWI75545.1"/>
    </source>
</evidence>
<feature type="compositionally biased region" description="Polar residues" evidence="2">
    <location>
        <begin position="920"/>
        <end position="933"/>
    </location>
</feature>
<protein>
    <recommendedName>
        <fullName evidence="6">Ubiquitination network signaling protein</fullName>
    </recommendedName>
</protein>
<keyword evidence="3" id="KW-1133">Transmembrane helix</keyword>
<dbReference type="PANTHER" id="PTHR21705">
    <property type="entry name" value="RAI16 PROTEIN-RELATED"/>
    <property type="match status" value="1"/>
</dbReference>
<feature type="region of interest" description="Disordered" evidence="2">
    <location>
        <begin position="18"/>
        <end position="54"/>
    </location>
</feature>
<dbReference type="InterPro" id="IPR019384">
    <property type="entry name" value="FHIP"/>
</dbReference>
<feature type="region of interest" description="Disordered" evidence="2">
    <location>
        <begin position="125"/>
        <end position="194"/>
    </location>
</feature>
<keyword evidence="3" id="KW-0472">Membrane</keyword>
<sequence length="2314" mass="251999">MYIRRCLPVAVAAPVRRQGAPVAASPFNPPRLSSNSIVGHPGEGGRTLSAPASPPAAPRVSCSARPTHVPACVQHLVTACLPGGIECDAQPPLTRCQARQRDGRGNGRQTWKGGRRNVEVPRHFLRPGPIHPPLAPTEGDPALTTGHRSARGHRPQLAPAGRAGTRRNVKGTRRPGTLLGQLSGGVQGCSAPSAARPLHSRASAARQRLAHWPAPETRPYSRSVTSCPPPFLQTREENPGFLPNNLGLASLDTAAAHARERGTDVDASSLPSLSFLSLSSACISASIVTSVSRPNHRAIDRTDRKPAPPPSLPLVNLALPPSLVPARCRPCPLDEVAGPHANREHKLRMPRASGSGKRQQGGAGPRESKHDNGLVGPGKRIAPKKSHGHLDGPARSPDNGALAGPSSPPPHANGLNGIGKHDGAASALAAASAATLDARRGSLGTSSESSSSSELSGAPAVANGVDGARQIDVNALKNADVHRDSGPLDLASTVVRSLPVQDTLAILIILMHLPYVSLTIVYGLFATLTFVPPVMSKAGWNMNLGDIMDGISQMPSLATTMAMDFFFFLVWVFLWPPIQDFMLEFAKPVVAVTLGGGASAKDGSSRGVTACFIWMFLHKLVRASRVYWPQLARHVPDGWRMPAALRDSFLRPSAWQDKRDGHGWLQSILAIHILTQGIVRYVREWYLRRERFNSTDPEAGKPGSAVVSTATSSGNDTSTAETSLVPPPDTETGLSATSSAAVAKRRRKQSAQVRLQQPLWAALASTKIVAMKEYEISSLKGVANKSDIHNSGSTPSFDGQPKQIWISYIGSDEVCFNTSHFPEPEAYAKVNGHSTTPAGVDTSKPFYVRINNAFWQPTRIYTIDDEKETHWTGDIYGLRPAAKYVVEFVDTKTDQVIFTTSIRTVKETLREDAPLVAGPASSQQALRPDSPTTTLRTSIAAAEARLADEKNRLKTWRKDWKNRVNSLKRDNEAADNQLATAGNNDEKYKQKIRQQETQKAQAERDTERRATELDNFDTAPELTERKKKTERTFSAEKKVFDGAQKEFKCHKSLLEGEVKAKEVEKSNLNTRRNKIATRIAKIENELANLTDANNRGLDEAERRRQERVRFAEHTVAMENNYLERTNQAMATNASRREQLRALQAQVQAFQTYVNPVNGMPIEAPPMMADAHQPYGQSPWNPNPAAASHFPGGPWGASSGDMLPPISAPTMPPGLPWHPPPTAAVFEPRGAKSRGRSSSMLSDVSGFTEASDEAVEPARPAGRIEPGMSVRDALTVRYYYFAAASTTLDALKCSVPRIRAGTSYLQGASGDTRRPSTIPCASPPSTSTCHRRFRGDHDTMDFWSRLLSPLSAGTSRQDQAKDPAKRLHRFEKEYGSLLSTWRTTNLRDGDAAETLEIRLQELTNILSDESRRPLPHPCIQYASIKQIYVPIGKIATASHNEWIIKEAVLLFATLIESEEEAFVENPTFSTSLTNLLVRITGAEGVHLGLDTESRVVELAFNITTKIRLDPSILPAWFRTQDEAAPQGRSAIADVPVPVPVPAPSSGFAGRTQRADFPLFYILVDYIHHEGKVGDFARTGLLYIIEAASSSAALEQWIVESDLSTLMATGLGALYSQLSRKLVIDHPPHDLPPILALSDYQHPTSSYEIVSSCSPEFQSHLETFLSHLLFWQDVLNHCKSVEVKSTLLEHFQVIFLQQLLYPSLLESSDIDGGSSVAVLTYLRRILESLNHPDMINLILHYLLALPDTLPSREQPRSSISLARKRKSMDLATMMAEKSEDAATPLLFNLVDLILACLRSRNQQTIHVTLQLVSAILKRHHRYAVITLLKTEVLPANSVDRTVGAHEQEVEYLVSLASSIGGQGNFDETYANILKDTMTRLESHPCSLRLVAPRVSTNNRELPAIPDSLPGAPRDIREHTLRADDPLLNAILDLLETFFVNPVETNLSVSETLVDLAICGYMSIEGWLARSPSGYAYAGDGEHDDASASEVEPVAPDAEAERLRALKRCRTRPEWSTGTLPRILAILQRLCDQVSSYRDTVPRFDELLQQRREAFQTADTMLDNPPRKASPQPPLQGTPERPSMDEVLRTGSPSRPSALEGFAQRLLSELGTPSRSASPKGRKEQSRSSGTSTPGGVQPELMTPNAIRVPPKEFPINYADPSRSGGARSLSPGSAAGDALDDRRRRDSSATSQASAFAAIDQSTLARRVGLPDDRLKPIPLRLDRPARSVPEELAAGAAPEEEHGANAEDASETGAVGAAAAEVEGAVDAAAYEEEEEVQVSVSHVITNVIIFQSFLSELAGLMQVRAGLFDEVRYV</sequence>
<evidence type="ECO:0008006" key="6">
    <source>
        <dbReference type="Google" id="ProtNLM"/>
    </source>
</evidence>
<feature type="transmembrane region" description="Helical" evidence="3">
    <location>
        <begin position="504"/>
        <end position="535"/>
    </location>
</feature>
<dbReference type="InterPro" id="IPR016024">
    <property type="entry name" value="ARM-type_fold"/>
</dbReference>
<dbReference type="SUPFAM" id="SSF48371">
    <property type="entry name" value="ARM repeat"/>
    <property type="match status" value="1"/>
</dbReference>
<dbReference type="EMBL" id="LCWV01000002">
    <property type="protein sequence ID" value="PWI75545.1"/>
    <property type="molecule type" value="Genomic_DNA"/>
</dbReference>
<feature type="compositionally biased region" description="Basic and acidic residues" evidence="2">
    <location>
        <begin position="297"/>
        <end position="306"/>
    </location>
</feature>
<evidence type="ECO:0000313" key="5">
    <source>
        <dbReference type="Proteomes" id="UP000245956"/>
    </source>
</evidence>
<feature type="compositionally biased region" description="Basic residues" evidence="2">
    <location>
        <begin position="164"/>
        <end position="173"/>
    </location>
</feature>
<accession>A0A2U3EM14</accession>
<feature type="region of interest" description="Disordered" evidence="2">
    <location>
        <begin position="2055"/>
        <end position="2094"/>
    </location>
</feature>
<feature type="compositionally biased region" description="Polar residues" evidence="2">
    <location>
        <begin position="706"/>
        <end position="722"/>
    </location>
</feature>
<keyword evidence="3" id="KW-0812">Transmembrane</keyword>
<name>A0A2U3EM14_PURLI</name>
<keyword evidence="1" id="KW-0175">Coiled coil</keyword>
<proteinExistence type="predicted"/>
<feature type="region of interest" description="Disordered" evidence="2">
    <location>
        <begin position="914"/>
        <end position="933"/>
    </location>
</feature>
<evidence type="ECO:0000256" key="3">
    <source>
        <dbReference type="SAM" id="Phobius"/>
    </source>
</evidence>
<dbReference type="PANTHER" id="PTHR21705:SF11">
    <property type="entry name" value="FHIP FAMILY PROTEIN CG3558"/>
    <property type="match status" value="1"/>
</dbReference>
<feature type="region of interest" description="Disordered" evidence="2">
    <location>
        <begin position="967"/>
        <end position="1031"/>
    </location>
</feature>
<feature type="region of interest" description="Disordered" evidence="2">
    <location>
        <begin position="2234"/>
        <end position="2256"/>
    </location>
</feature>
<feature type="region of interest" description="Disordered" evidence="2">
    <location>
        <begin position="1305"/>
        <end position="1328"/>
    </location>
</feature>
<evidence type="ECO:0000256" key="2">
    <source>
        <dbReference type="SAM" id="MobiDB-lite"/>
    </source>
</evidence>
<feature type="compositionally biased region" description="Low complexity" evidence="2">
    <location>
        <begin position="440"/>
        <end position="457"/>
    </location>
</feature>
<reference evidence="4 5" key="1">
    <citation type="journal article" date="2016" name="Front. Microbiol.">
        <title>Genome and transcriptome sequences reveal the specific parasitism of the nematophagous Purpureocillium lilacinum 36-1.</title>
        <authorList>
            <person name="Xie J."/>
            <person name="Li S."/>
            <person name="Mo C."/>
            <person name="Xiao X."/>
            <person name="Peng D."/>
            <person name="Wang G."/>
            <person name="Xiao Y."/>
        </authorList>
    </citation>
    <scope>NUCLEOTIDE SEQUENCE [LARGE SCALE GENOMIC DNA]</scope>
    <source>
        <strain evidence="4 5">36-1</strain>
    </source>
</reference>
<comment type="caution">
    <text evidence="4">The sequence shown here is derived from an EMBL/GenBank/DDBJ whole genome shotgun (WGS) entry which is preliminary data.</text>
</comment>
<feature type="region of interest" description="Disordered" evidence="2">
    <location>
        <begin position="292"/>
        <end position="316"/>
    </location>
</feature>
<dbReference type="Pfam" id="PF10257">
    <property type="entry name" value="RAI16-like"/>
    <property type="match status" value="1"/>
</dbReference>
<evidence type="ECO:0000256" key="1">
    <source>
        <dbReference type="SAM" id="Coils"/>
    </source>
</evidence>
<feature type="coiled-coil region" evidence="1">
    <location>
        <begin position="1065"/>
        <end position="1099"/>
    </location>
</feature>
<organism evidence="4 5">
    <name type="scientific">Purpureocillium lilacinum</name>
    <name type="common">Paecilomyces lilacinus</name>
    <dbReference type="NCBI Taxonomy" id="33203"/>
    <lineage>
        <taxon>Eukaryota</taxon>
        <taxon>Fungi</taxon>
        <taxon>Dikarya</taxon>
        <taxon>Ascomycota</taxon>
        <taxon>Pezizomycotina</taxon>
        <taxon>Sordariomycetes</taxon>
        <taxon>Hypocreomycetidae</taxon>
        <taxon>Hypocreales</taxon>
        <taxon>Ophiocordycipitaceae</taxon>
        <taxon>Purpureocillium</taxon>
    </lineage>
</organism>